<feature type="compositionally biased region" description="Low complexity" evidence="1">
    <location>
        <begin position="163"/>
        <end position="175"/>
    </location>
</feature>
<evidence type="ECO:0000313" key="2">
    <source>
        <dbReference type="EMBL" id="MBB1245478.1"/>
    </source>
</evidence>
<gene>
    <name evidence="2" type="ORF">GL263_18190</name>
</gene>
<protein>
    <submittedName>
        <fullName evidence="2">Uncharacterized protein</fullName>
    </submittedName>
</protein>
<feature type="region of interest" description="Disordered" evidence="1">
    <location>
        <begin position="163"/>
        <end position="191"/>
    </location>
</feature>
<evidence type="ECO:0000313" key="3">
    <source>
        <dbReference type="Proteomes" id="UP000766698"/>
    </source>
</evidence>
<dbReference type="Proteomes" id="UP000766698">
    <property type="component" value="Unassembled WGS sequence"/>
</dbReference>
<sequence>MAGSSSPRYGEGGGMDEWQRLASDVRERLTAASSGERTVFAAGVAERLMRRHESLPPEQRSPFTIGLRPLLDAVWEAALGDTAAFTAVKRGMGEYLLSDYFHNDGQDGPDDADEPAATAVLHAAASHLHGCADFAVWAGMRAVDAVAQHVEYLADLADLAGPAGPADPADPSDGPGSQGASLLGDPEKAPLEELRRQLHDLDLVAARSDQLRYASCGLPVAATARLRAELRDPLSRQD</sequence>
<proteinExistence type="predicted"/>
<reference evidence="3" key="1">
    <citation type="journal article" date="2020" name="Syst. Appl. Microbiol.">
        <title>Streptomyces alkaliterrae sp. nov., isolated from an alkaline soil, and emended descriptions of Streptomyces alkaliphilus, Streptomyces calidiresistens and Streptomyces durbertensis.</title>
        <authorList>
            <person name="Swiecimska M."/>
            <person name="Golinska P."/>
            <person name="Nouioui I."/>
            <person name="Wypij M."/>
            <person name="Rai M."/>
            <person name="Sangal V."/>
            <person name="Goodfellow M."/>
        </authorList>
    </citation>
    <scope>NUCLEOTIDE SEQUENCE [LARGE SCALE GENOMIC DNA]</scope>
    <source>
        <strain evidence="3">DSM 104538</strain>
    </source>
</reference>
<keyword evidence="3" id="KW-1185">Reference proteome</keyword>
<accession>A0ABR6EJI1</accession>
<evidence type="ECO:0000256" key="1">
    <source>
        <dbReference type="SAM" id="MobiDB-lite"/>
    </source>
</evidence>
<comment type="caution">
    <text evidence="2">The sequence shown here is derived from an EMBL/GenBank/DDBJ whole genome shotgun (WGS) entry which is preliminary data.</text>
</comment>
<dbReference type="RefSeq" id="WP_182856781.1">
    <property type="nucleotide sequence ID" value="NZ_WMLF01000289.1"/>
</dbReference>
<dbReference type="EMBL" id="WMLF01000289">
    <property type="protein sequence ID" value="MBB1245478.1"/>
    <property type="molecule type" value="Genomic_DNA"/>
</dbReference>
<organism evidence="2 3">
    <name type="scientific">Streptomyces durbertensis</name>
    <dbReference type="NCBI Taxonomy" id="2448886"/>
    <lineage>
        <taxon>Bacteria</taxon>
        <taxon>Bacillati</taxon>
        <taxon>Actinomycetota</taxon>
        <taxon>Actinomycetes</taxon>
        <taxon>Kitasatosporales</taxon>
        <taxon>Streptomycetaceae</taxon>
        <taxon>Streptomyces</taxon>
    </lineage>
</organism>
<name>A0ABR6EJI1_9ACTN</name>